<evidence type="ECO:0000313" key="2">
    <source>
        <dbReference type="EMBL" id="MBL3609369.1"/>
    </source>
</evidence>
<organism evidence="2 3">
    <name type="scientific">Rhodovulum sulfidophilum</name>
    <name type="common">Rhodobacter sulfidophilus</name>
    <dbReference type="NCBI Taxonomy" id="35806"/>
    <lineage>
        <taxon>Bacteria</taxon>
        <taxon>Pseudomonadati</taxon>
        <taxon>Pseudomonadota</taxon>
        <taxon>Alphaproteobacteria</taxon>
        <taxon>Rhodobacterales</taxon>
        <taxon>Paracoccaceae</taxon>
        <taxon>Rhodovulum</taxon>
    </lineage>
</organism>
<gene>
    <name evidence="2" type="ORF">JMM60_11265</name>
</gene>
<dbReference type="RefSeq" id="WP_202249319.1">
    <property type="nucleotide sequence ID" value="NZ_JAESJJ010000013.1"/>
</dbReference>
<dbReference type="Gene3D" id="1.20.1050.10">
    <property type="match status" value="1"/>
</dbReference>
<dbReference type="InterPro" id="IPR036249">
    <property type="entry name" value="Thioredoxin-like_sf"/>
</dbReference>
<dbReference type="Gene3D" id="3.40.30.10">
    <property type="entry name" value="Glutaredoxin"/>
    <property type="match status" value="1"/>
</dbReference>
<proteinExistence type="predicted"/>
<dbReference type="InterPro" id="IPR036282">
    <property type="entry name" value="Glutathione-S-Trfase_C_sf"/>
</dbReference>
<accession>A0ABS1RWM8</accession>
<dbReference type="EMBL" id="JAESJJ010000013">
    <property type="protein sequence ID" value="MBL3609369.1"/>
    <property type="molecule type" value="Genomic_DNA"/>
</dbReference>
<name>A0ABS1RWM8_RHOSU</name>
<keyword evidence="3" id="KW-1185">Reference proteome</keyword>
<dbReference type="Proteomes" id="UP000604473">
    <property type="component" value="Unassembled WGS sequence"/>
</dbReference>
<sequence length="212" mass="23652">MNILHWSPRSPYVRKVMVAIHEKGLLDSIETVRTLADPMFPPRDFFATNPLAKIPTLERDGASPIWDSRVILEWADLSSESGPRLFPVDPETRLQALTDEALGTGMLETGMALLIERHMRAADRQDARVFDVCAAKFGACLDYLEANAARLAARDFDAGHLSIGVALCYLDFRFGDLQWREGRPGLAAWHDGFAARPSVLATTFRDDPRPTE</sequence>
<evidence type="ECO:0000313" key="3">
    <source>
        <dbReference type="Proteomes" id="UP000604473"/>
    </source>
</evidence>
<dbReference type="PROSITE" id="PS50404">
    <property type="entry name" value="GST_NTER"/>
    <property type="match status" value="1"/>
</dbReference>
<dbReference type="CDD" id="cd03205">
    <property type="entry name" value="GST_C_6"/>
    <property type="match status" value="1"/>
</dbReference>
<dbReference type="SUPFAM" id="SSF47616">
    <property type="entry name" value="GST C-terminal domain-like"/>
    <property type="match status" value="1"/>
</dbReference>
<reference evidence="2 3" key="1">
    <citation type="submission" date="2021-01" db="EMBL/GenBank/DDBJ databases">
        <title>Draft genomes of Rhodovulum sulfidophilum.</title>
        <authorList>
            <person name="Guzman M.S."/>
        </authorList>
    </citation>
    <scope>NUCLEOTIDE SEQUENCE [LARGE SCALE GENOMIC DNA]</scope>
    <source>
        <strain evidence="2 3">AB35</strain>
    </source>
</reference>
<feature type="domain" description="GST N-terminal" evidence="1">
    <location>
        <begin position="1"/>
        <end position="83"/>
    </location>
</feature>
<dbReference type="SUPFAM" id="SSF52833">
    <property type="entry name" value="Thioredoxin-like"/>
    <property type="match status" value="1"/>
</dbReference>
<protein>
    <submittedName>
        <fullName evidence="2">Glutathione S-transferase family protein</fullName>
    </submittedName>
</protein>
<comment type="caution">
    <text evidence="2">The sequence shown here is derived from an EMBL/GenBank/DDBJ whole genome shotgun (WGS) entry which is preliminary data.</text>
</comment>
<dbReference type="Pfam" id="PF13409">
    <property type="entry name" value="GST_N_2"/>
    <property type="match status" value="1"/>
</dbReference>
<dbReference type="InterPro" id="IPR004045">
    <property type="entry name" value="Glutathione_S-Trfase_N"/>
</dbReference>
<evidence type="ECO:0000259" key="1">
    <source>
        <dbReference type="PROSITE" id="PS50404"/>
    </source>
</evidence>